<dbReference type="Gene3D" id="6.20.210.10">
    <property type="entry name" value="Nin one binding (NOB1), Zn-ribbon-like"/>
    <property type="match status" value="1"/>
</dbReference>
<keyword evidence="9" id="KW-1185">Reference proteome</keyword>
<dbReference type="GO" id="GO:0005737">
    <property type="term" value="C:cytoplasm"/>
    <property type="evidence" value="ECO:0007669"/>
    <property type="project" value="UniProtKB-ARBA"/>
</dbReference>
<dbReference type="InterPro" id="IPR033411">
    <property type="entry name" value="Ribonuclease_PIN"/>
</dbReference>
<keyword evidence="8" id="KW-0255">Endonuclease</keyword>
<name>A0A9W8E195_9FUNG</name>
<dbReference type="Pfam" id="PF17146">
    <property type="entry name" value="PIN_6"/>
    <property type="match status" value="1"/>
</dbReference>
<reference evidence="8" key="1">
    <citation type="submission" date="2022-07" db="EMBL/GenBank/DDBJ databases">
        <title>Phylogenomic reconstructions and comparative analyses of Kickxellomycotina fungi.</title>
        <authorList>
            <person name="Reynolds N.K."/>
            <person name="Stajich J.E."/>
            <person name="Barry K."/>
            <person name="Grigoriev I.V."/>
            <person name="Crous P."/>
            <person name="Smith M.E."/>
        </authorList>
    </citation>
    <scope>NUCLEOTIDE SEQUENCE</scope>
    <source>
        <strain evidence="8">RSA 861</strain>
    </source>
</reference>
<comment type="similarity">
    <text evidence="1">Belongs to the NOB1 family.</text>
</comment>
<dbReference type="GO" id="GO:0046872">
    <property type="term" value="F:metal ion binding"/>
    <property type="evidence" value="ECO:0007669"/>
    <property type="project" value="UniProtKB-KW"/>
</dbReference>
<gene>
    <name evidence="8" type="primary">nob1_2</name>
    <name evidence="8" type="ORF">IWQ60_002846</name>
</gene>
<sequence length="477" mass="52402">MSDAASQVTSTAPAPSTAAATAPAAAKPATPAPRSYLQAVRTIAKPSATLPTASTGGPHHHEDDSESGSEYTTDSGSDYDDDTEDEAEQARRVRFRQMIANPMASASALEKPFDHLVLDAGPIFNNMTELGRLANHFYTVPDVIQEIRNADQRRELKNNVHFQLKIREPEPEDMVAVMEFAKKTGDYAALSIPDLKVMALTYTLEREQNGVAHLRSDPRASACVTQAPGAAHLVAEMNNLSLDQNQAKKEEAETFELRPKPKRADDDDDGWITPANLAFKQAQDSGALPDLDSTPKGPLSVACATTDFAVQNVALQIGLNLASVSGYAIKHLKTRVLRCFSCFTVTRQMEKKFCPTCGHPTLNRVPGRVDQKGNLHLFLSKKFRVNKQGTKYTIPRPVRGRHPTLVLREDQKEFERAVQYNKTKKASGSAFDLDYVPDFLSSNRGKPGTRVMSDTVGHGRRNPNVAKRTGNRKKKSH</sequence>
<dbReference type="GO" id="GO:0030490">
    <property type="term" value="P:maturation of SSU-rRNA"/>
    <property type="evidence" value="ECO:0007669"/>
    <property type="project" value="TreeGrafter"/>
</dbReference>
<feature type="domain" description="Nin one binding (NOB1) Zn-ribbon-like" evidence="6">
    <location>
        <begin position="329"/>
        <end position="400"/>
    </location>
</feature>
<dbReference type="PANTHER" id="PTHR12814">
    <property type="entry name" value="RNA-BINDING PROTEIN NOB1"/>
    <property type="match status" value="1"/>
</dbReference>
<evidence type="ECO:0000256" key="1">
    <source>
        <dbReference type="ARBA" id="ARBA00005858"/>
    </source>
</evidence>
<evidence type="ECO:0000256" key="5">
    <source>
        <dbReference type="SAM" id="MobiDB-lite"/>
    </source>
</evidence>
<evidence type="ECO:0000259" key="7">
    <source>
        <dbReference type="Pfam" id="PF17146"/>
    </source>
</evidence>
<evidence type="ECO:0000256" key="2">
    <source>
        <dbReference type="ARBA" id="ARBA00022722"/>
    </source>
</evidence>
<dbReference type="Gene3D" id="3.40.50.1010">
    <property type="entry name" value="5'-nuclease"/>
    <property type="match status" value="1"/>
</dbReference>
<proteinExistence type="inferred from homology"/>
<comment type="caution">
    <text evidence="8">The sequence shown here is derived from an EMBL/GenBank/DDBJ whole genome shotgun (WGS) entry which is preliminary data.</text>
</comment>
<keyword evidence="2" id="KW-0540">Nuclease</keyword>
<evidence type="ECO:0000313" key="9">
    <source>
        <dbReference type="Proteomes" id="UP001150569"/>
    </source>
</evidence>
<feature type="region of interest" description="Disordered" evidence="5">
    <location>
        <begin position="1"/>
        <end position="88"/>
    </location>
</feature>
<dbReference type="GO" id="GO:0030688">
    <property type="term" value="C:preribosome, small subunit precursor"/>
    <property type="evidence" value="ECO:0007669"/>
    <property type="project" value="TreeGrafter"/>
</dbReference>
<evidence type="ECO:0000259" key="6">
    <source>
        <dbReference type="Pfam" id="PF08772"/>
    </source>
</evidence>
<dbReference type="FunFam" id="3.40.50.1010:FF:000020">
    <property type="entry name" value="20S-pre-rRNA D-site endonuclease NOB1"/>
    <property type="match status" value="1"/>
</dbReference>
<feature type="region of interest" description="Disordered" evidence="5">
    <location>
        <begin position="442"/>
        <end position="477"/>
    </location>
</feature>
<dbReference type="EMBL" id="JANBPT010000113">
    <property type="protein sequence ID" value="KAJ1927542.1"/>
    <property type="molecule type" value="Genomic_DNA"/>
</dbReference>
<dbReference type="OrthoDB" id="446759at2759"/>
<dbReference type="GO" id="GO:0031981">
    <property type="term" value="C:nuclear lumen"/>
    <property type="evidence" value="ECO:0007669"/>
    <property type="project" value="UniProtKB-ARBA"/>
</dbReference>
<feature type="domain" description="Ribonuclease PIN" evidence="7">
    <location>
        <begin position="116"/>
        <end position="204"/>
    </location>
</feature>
<keyword evidence="4" id="KW-0378">Hydrolase</keyword>
<dbReference type="InterPro" id="IPR036283">
    <property type="entry name" value="NOB1_Zf-like_sf"/>
</dbReference>
<dbReference type="InterPro" id="IPR039907">
    <property type="entry name" value="NOB1"/>
</dbReference>
<dbReference type="CDD" id="cd09876">
    <property type="entry name" value="PIN_Nob1-like"/>
    <property type="match status" value="1"/>
</dbReference>
<dbReference type="Pfam" id="PF08772">
    <property type="entry name" value="Zn_ribbon_NOB1"/>
    <property type="match status" value="1"/>
</dbReference>
<dbReference type="AlphaFoldDB" id="A0A9W8E195"/>
<evidence type="ECO:0000256" key="3">
    <source>
        <dbReference type="ARBA" id="ARBA00022723"/>
    </source>
</evidence>
<organism evidence="8 9">
    <name type="scientific">Tieghemiomyces parasiticus</name>
    <dbReference type="NCBI Taxonomy" id="78921"/>
    <lineage>
        <taxon>Eukaryota</taxon>
        <taxon>Fungi</taxon>
        <taxon>Fungi incertae sedis</taxon>
        <taxon>Zoopagomycota</taxon>
        <taxon>Kickxellomycotina</taxon>
        <taxon>Dimargaritomycetes</taxon>
        <taxon>Dimargaritales</taxon>
        <taxon>Dimargaritaceae</taxon>
        <taxon>Tieghemiomyces</taxon>
    </lineage>
</organism>
<dbReference type="SUPFAM" id="SSF144206">
    <property type="entry name" value="NOB1 zinc finger-like"/>
    <property type="match status" value="1"/>
</dbReference>
<dbReference type="InterPro" id="IPR014881">
    <property type="entry name" value="NOB1_Zn-bd"/>
</dbReference>
<feature type="compositionally biased region" description="Acidic residues" evidence="5">
    <location>
        <begin position="77"/>
        <end position="87"/>
    </location>
</feature>
<dbReference type="PANTHER" id="PTHR12814:SF2">
    <property type="entry name" value="RNA-BINDING PROTEIN NOB1"/>
    <property type="match status" value="1"/>
</dbReference>
<protein>
    <submittedName>
        <fullName evidence="8">20S-pre-rRNA D-site endonuclease nob1</fullName>
    </submittedName>
</protein>
<feature type="compositionally biased region" description="Low complexity" evidence="5">
    <location>
        <begin position="1"/>
        <end position="33"/>
    </location>
</feature>
<dbReference type="GO" id="GO:0004521">
    <property type="term" value="F:RNA endonuclease activity"/>
    <property type="evidence" value="ECO:0007669"/>
    <property type="project" value="TreeGrafter"/>
</dbReference>
<evidence type="ECO:0000313" key="8">
    <source>
        <dbReference type="EMBL" id="KAJ1927542.1"/>
    </source>
</evidence>
<dbReference type="GO" id="GO:0016787">
    <property type="term" value="F:hydrolase activity"/>
    <property type="evidence" value="ECO:0007669"/>
    <property type="project" value="UniProtKB-KW"/>
</dbReference>
<keyword evidence="3" id="KW-0479">Metal-binding</keyword>
<dbReference type="Proteomes" id="UP001150569">
    <property type="component" value="Unassembled WGS sequence"/>
</dbReference>
<accession>A0A9W8E195</accession>
<evidence type="ECO:0000256" key="4">
    <source>
        <dbReference type="ARBA" id="ARBA00022801"/>
    </source>
</evidence>